<evidence type="ECO:0000259" key="1">
    <source>
        <dbReference type="Pfam" id="PF17919"/>
    </source>
</evidence>
<dbReference type="InterPro" id="IPR036397">
    <property type="entry name" value="RNaseH_sf"/>
</dbReference>
<comment type="caution">
    <text evidence="2">The sequence shown here is derived from an EMBL/GenBank/DDBJ whole genome shotgun (WGS) entry which is preliminary data.</text>
</comment>
<dbReference type="Proteomes" id="UP000288805">
    <property type="component" value="Unassembled WGS sequence"/>
</dbReference>
<dbReference type="EMBL" id="QGNW01000006">
    <property type="protein sequence ID" value="RVX20833.1"/>
    <property type="molecule type" value="Genomic_DNA"/>
</dbReference>
<dbReference type="SUPFAM" id="SSF53098">
    <property type="entry name" value="Ribonuclease H-like"/>
    <property type="match status" value="1"/>
</dbReference>
<dbReference type="Gene3D" id="3.30.70.270">
    <property type="match status" value="2"/>
</dbReference>
<evidence type="ECO:0000313" key="2">
    <source>
        <dbReference type="EMBL" id="RVX20833.1"/>
    </source>
</evidence>
<feature type="domain" description="Reverse transcriptase/retrotransposon-derived protein RNase H-like" evidence="1">
    <location>
        <begin position="527"/>
        <end position="589"/>
    </location>
</feature>
<sequence>MLTADRATCIVFSDDDLPPEGSNHVRPLFIDVALFRPSGAIFGPSTQTVRAYDGTQRTVMGTLSTHVMIGPAGAIPSSLHQKVKFIHEGRIITIQSDRDIITSSEPVLHISHSEDDLHLTGFTFDEVQVVSLEDGSRDMVPMSFDQHSSTLVLSMMRGMSYLPEADARYMSQLRRDRVRARMSGIPFDYPLRPYTFQLADYFIRGSEHTPAQRGLFTFQRHCTPITDRASVFSMCFPEEVPDYDLPMDLGYGTDEMDMIGIGIFDAAPRAPYCFRHVRSFVLETDEDDSIPDAYTDDMDFIGIGLLDVVTSDFTSVEGASDSVDPPLSLTLCPAPTTHIYDVDDVGDTDDPLGDQPREIRIGSSLSPDERSRLIDLLRPVKQKLRRLHPRWSLQVKEEIQKQLSVGFLSVVEYPEWLANVVPVPKKDGKGIRCYPSWMVFLGATYQRAATTLFHDMMHRDVEVYVDDMIFRLRLNPKKCTFGVTSGKLLGHIVSERGRLQYISRFIARLTDICEPIFLLRKNQPTVWNDDCQRAFERIKECLLSPPVLVPPTPGRPLLLYLSVSDMALGCMLAQLDDLGKERAIYYLSKGCLIFVLLVSRLDPLRYLFDRPVLTGRLMRWLIVDDDFPDEQIVSMTSITGWRLYFDGAANQSGFGIGILLYHHRVWRLHLILALDSWRSTGIPIGYSNSGSAPAYYCLIGEIEDQIELPWYHDIYQFLSCGTYPESASAKDRRALRQLATRFVICGDALYRRSPDGLLLLLAIDYFTKWVEALPMLIDSGQGGQIHQIAHYLPIRVPHELIFDRGVHFRGRWTLDSGVWHSASRLKAPFALWAYRTSFRTSTGATPYSLVYGMEVVLPVEIEMRSLRVALEEHVSEAEWAQSRYDQLSLLDEKRLRAADHAQAIRRR</sequence>
<dbReference type="InterPro" id="IPR041577">
    <property type="entry name" value="RT_RNaseH_2"/>
</dbReference>
<name>A0A438KI12_VITVI</name>
<dbReference type="InterPro" id="IPR012337">
    <property type="entry name" value="RNaseH-like_sf"/>
</dbReference>
<protein>
    <recommendedName>
        <fullName evidence="1">Reverse transcriptase/retrotransposon-derived protein RNase H-like domain-containing protein</fullName>
    </recommendedName>
</protein>
<dbReference type="InterPro" id="IPR043502">
    <property type="entry name" value="DNA/RNA_pol_sf"/>
</dbReference>
<dbReference type="SUPFAM" id="SSF56672">
    <property type="entry name" value="DNA/RNA polymerases"/>
    <property type="match status" value="1"/>
</dbReference>
<dbReference type="AlphaFoldDB" id="A0A438KI12"/>
<dbReference type="PANTHER" id="PTHR48475:SF1">
    <property type="entry name" value="RNASE H TYPE-1 DOMAIN-CONTAINING PROTEIN"/>
    <property type="match status" value="1"/>
</dbReference>
<evidence type="ECO:0000313" key="3">
    <source>
        <dbReference type="Proteomes" id="UP000288805"/>
    </source>
</evidence>
<dbReference type="InterPro" id="IPR043128">
    <property type="entry name" value="Rev_trsase/Diguanyl_cyclase"/>
</dbReference>
<dbReference type="GO" id="GO:0003676">
    <property type="term" value="F:nucleic acid binding"/>
    <property type="evidence" value="ECO:0007669"/>
    <property type="project" value="InterPro"/>
</dbReference>
<proteinExistence type="predicted"/>
<dbReference type="Pfam" id="PF17919">
    <property type="entry name" value="RT_RNaseH_2"/>
    <property type="match status" value="1"/>
</dbReference>
<accession>A0A438KI12</accession>
<organism evidence="2 3">
    <name type="scientific">Vitis vinifera</name>
    <name type="common">Grape</name>
    <dbReference type="NCBI Taxonomy" id="29760"/>
    <lineage>
        <taxon>Eukaryota</taxon>
        <taxon>Viridiplantae</taxon>
        <taxon>Streptophyta</taxon>
        <taxon>Embryophyta</taxon>
        <taxon>Tracheophyta</taxon>
        <taxon>Spermatophyta</taxon>
        <taxon>Magnoliopsida</taxon>
        <taxon>eudicotyledons</taxon>
        <taxon>Gunneridae</taxon>
        <taxon>Pentapetalae</taxon>
        <taxon>rosids</taxon>
        <taxon>Vitales</taxon>
        <taxon>Vitaceae</taxon>
        <taxon>Viteae</taxon>
        <taxon>Vitis</taxon>
    </lineage>
</organism>
<reference evidence="2 3" key="1">
    <citation type="journal article" date="2018" name="PLoS Genet.">
        <title>Population sequencing reveals clonal diversity and ancestral inbreeding in the grapevine cultivar Chardonnay.</title>
        <authorList>
            <person name="Roach M.J."/>
            <person name="Johnson D.L."/>
            <person name="Bohlmann J."/>
            <person name="van Vuuren H.J."/>
            <person name="Jones S.J."/>
            <person name="Pretorius I.S."/>
            <person name="Schmidt S.A."/>
            <person name="Borneman A.R."/>
        </authorList>
    </citation>
    <scope>NUCLEOTIDE SEQUENCE [LARGE SCALE GENOMIC DNA]</scope>
    <source>
        <strain evidence="3">cv. Chardonnay</strain>
        <tissue evidence="2">Leaf</tissue>
    </source>
</reference>
<gene>
    <name evidence="2" type="ORF">CK203_002376</name>
</gene>
<dbReference type="PANTHER" id="PTHR48475">
    <property type="entry name" value="RIBONUCLEASE H"/>
    <property type="match status" value="1"/>
</dbReference>
<dbReference type="Gene3D" id="3.10.10.10">
    <property type="entry name" value="HIV Type 1 Reverse Transcriptase, subunit A, domain 1"/>
    <property type="match status" value="1"/>
</dbReference>
<dbReference type="Gene3D" id="3.30.420.10">
    <property type="entry name" value="Ribonuclease H-like superfamily/Ribonuclease H"/>
    <property type="match status" value="1"/>
</dbReference>